<organism evidence="1 2">
    <name type="scientific">Setaria digitata</name>
    <dbReference type="NCBI Taxonomy" id="48799"/>
    <lineage>
        <taxon>Eukaryota</taxon>
        <taxon>Metazoa</taxon>
        <taxon>Ecdysozoa</taxon>
        <taxon>Nematoda</taxon>
        <taxon>Chromadorea</taxon>
        <taxon>Rhabditida</taxon>
        <taxon>Spirurina</taxon>
        <taxon>Spiruromorpha</taxon>
        <taxon>Filarioidea</taxon>
        <taxon>Setariidae</taxon>
        <taxon>Setaria</taxon>
    </lineage>
</organism>
<reference evidence="2" key="1">
    <citation type="submission" date="2022-11" db="UniProtKB">
        <authorList>
            <consortium name="WormBaseParasite"/>
        </authorList>
    </citation>
    <scope>IDENTIFICATION</scope>
</reference>
<dbReference type="Proteomes" id="UP000887581">
    <property type="component" value="Unplaced"/>
</dbReference>
<dbReference type="AlphaFoldDB" id="A0A915Q2K2"/>
<name>A0A915Q2K2_9BILA</name>
<evidence type="ECO:0000313" key="1">
    <source>
        <dbReference type="Proteomes" id="UP000887581"/>
    </source>
</evidence>
<protein>
    <submittedName>
        <fullName evidence="2">Uncharacterized protein</fullName>
    </submittedName>
</protein>
<proteinExistence type="predicted"/>
<dbReference type="WBParaSite" id="sdigi.contig8.g934.t1">
    <property type="protein sequence ID" value="sdigi.contig8.g934.t1"/>
    <property type="gene ID" value="sdigi.contig8.g934"/>
</dbReference>
<accession>A0A915Q2K2</accession>
<keyword evidence="1" id="KW-1185">Reference proteome</keyword>
<evidence type="ECO:0000313" key="2">
    <source>
        <dbReference type="WBParaSite" id="sdigi.contig8.g934.t1"/>
    </source>
</evidence>
<sequence>MLLFGSVVLYENVAISGWTDFNEYVPEPEKRPLARLCSMFQSSFTLPREIQSPYLENFFMIKGCRRKPVVPSSEEKDKISIHLTFHLKMMADSFIGRLLLFLLLKMEEWRIPRCDVTTRKGWYYDKDWNGGDVRITVKPPQ</sequence>